<reference evidence="1" key="1">
    <citation type="submission" date="2024-07" db="EMBL/GenBank/DDBJ databases">
        <authorList>
            <person name="Yu S.T."/>
        </authorList>
    </citation>
    <scope>NUCLEOTIDE SEQUENCE</scope>
    <source>
        <strain evidence="1">Y1</strain>
    </source>
</reference>
<sequence>MTTALDRADRDQLAAIVAALPAVPGKDTRSVRVDGPLLEAAVALLGQFSLAFCDEPIGRAAGTIADRLQLSVPMTAILALKHQLEAADLDLR</sequence>
<name>A0AB39TTF0_9ACTN</name>
<dbReference type="AlphaFoldDB" id="A0AB39TTF0"/>
<dbReference type="EMBL" id="CP163445">
    <property type="protein sequence ID" value="XDQ82593.1"/>
    <property type="molecule type" value="Genomic_DNA"/>
</dbReference>
<protein>
    <submittedName>
        <fullName evidence="1">Uncharacterized protein</fullName>
    </submittedName>
</protein>
<proteinExistence type="predicted"/>
<dbReference type="RefSeq" id="WP_369184919.1">
    <property type="nucleotide sequence ID" value="NZ_CP163445.1"/>
</dbReference>
<organism evidence="1">
    <name type="scientific">Streptomyces sp. Y1</name>
    <dbReference type="NCBI Taxonomy" id="3238634"/>
    <lineage>
        <taxon>Bacteria</taxon>
        <taxon>Bacillati</taxon>
        <taxon>Actinomycetota</taxon>
        <taxon>Actinomycetes</taxon>
        <taxon>Kitasatosporales</taxon>
        <taxon>Streptomycetaceae</taxon>
        <taxon>Streptomyces</taxon>
    </lineage>
</organism>
<evidence type="ECO:0000313" key="1">
    <source>
        <dbReference type="EMBL" id="XDQ82593.1"/>
    </source>
</evidence>
<accession>A0AB39TTF0</accession>
<gene>
    <name evidence="1" type="ORF">AB2U05_30900</name>
</gene>